<dbReference type="OrthoDB" id="447842at2759"/>
<reference evidence="4 5" key="1">
    <citation type="submission" date="2010-05" db="EMBL/GenBank/DDBJ databases">
        <title>The Genome Sequence of Thecamonas trahens ATCC 50062.</title>
        <authorList>
            <consortium name="The Broad Institute Genome Sequencing Platform"/>
            <person name="Russ C."/>
            <person name="Cuomo C."/>
            <person name="Shea T."/>
            <person name="Young S.K."/>
            <person name="Zeng Q."/>
            <person name="Koehrsen M."/>
            <person name="Haas B."/>
            <person name="Borodovsky M."/>
            <person name="Guigo R."/>
            <person name="Alvarado L."/>
            <person name="Berlin A."/>
            <person name="Bochicchio J."/>
            <person name="Borenstein D."/>
            <person name="Chapman S."/>
            <person name="Chen Z."/>
            <person name="Freedman E."/>
            <person name="Gellesch M."/>
            <person name="Goldberg J."/>
            <person name="Griggs A."/>
            <person name="Gujja S."/>
            <person name="Heilman E."/>
            <person name="Heiman D."/>
            <person name="Hepburn T."/>
            <person name="Howarth C."/>
            <person name="Jen D."/>
            <person name="Larson L."/>
            <person name="Mehta T."/>
            <person name="Park D."/>
            <person name="Pearson M."/>
            <person name="Roberts A."/>
            <person name="Saif S."/>
            <person name="Shenoy N."/>
            <person name="Sisk P."/>
            <person name="Stolte C."/>
            <person name="Sykes S."/>
            <person name="Thomson T."/>
            <person name="Walk T."/>
            <person name="White J."/>
            <person name="Yandava C."/>
            <person name="Burger G."/>
            <person name="Gray M.W."/>
            <person name="Holland P.W.H."/>
            <person name="King N."/>
            <person name="Lang F.B.F."/>
            <person name="Roger A.J."/>
            <person name="Ruiz-Trillo I."/>
            <person name="Lander E."/>
            <person name="Nusbaum C."/>
        </authorList>
    </citation>
    <scope>NUCLEOTIDE SEQUENCE [LARGE SCALE GENOMIC DNA]</scope>
    <source>
        <strain evidence="4 5">ATCC 50062</strain>
    </source>
</reference>
<dbReference type="PROSITE" id="PS00893">
    <property type="entry name" value="NUDIX_BOX"/>
    <property type="match status" value="1"/>
</dbReference>
<protein>
    <recommendedName>
        <fullName evidence="3">Nudix hydrolase domain-containing protein</fullName>
    </recommendedName>
</protein>
<dbReference type="RefSeq" id="XP_013753180.1">
    <property type="nucleotide sequence ID" value="XM_013897726.1"/>
</dbReference>
<gene>
    <name evidence="4" type="ORF">AMSG_10885</name>
</gene>
<dbReference type="Gene3D" id="3.90.79.10">
    <property type="entry name" value="Nucleoside Triphosphate Pyrophosphohydrolase"/>
    <property type="match status" value="1"/>
</dbReference>
<evidence type="ECO:0000259" key="3">
    <source>
        <dbReference type="PROSITE" id="PS51462"/>
    </source>
</evidence>
<dbReference type="PANTHER" id="PTHR13994">
    <property type="entry name" value="NUDIX HYDROLASE RELATED"/>
    <property type="match status" value="1"/>
</dbReference>
<dbReference type="InterPro" id="IPR003293">
    <property type="entry name" value="Nudix_hydrolase6-like"/>
</dbReference>
<dbReference type="GO" id="GO:0035529">
    <property type="term" value="F:NADH pyrophosphatase activity"/>
    <property type="evidence" value="ECO:0007669"/>
    <property type="project" value="TreeGrafter"/>
</dbReference>
<evidence type="ECO:0000313" key="4">
    <source>
        <dbReference type="EMBL" id="KNC55251.1"/>
    </source>
</evidence>
<evidence type="ECO:0000256" key="1">
    <source>
        <dbReference type="ARBA" id="ARBA00022801"/>
    </source>
</evidence>
<dbReference type="EMBL" id="GL349497">
    <property type="protein sequence ID" value="KNC55251.1"/>
    <property type="molecule type" value="Genomic_DNA"/>
</dbReference>
<evidence type="ECO:0000256" key="2">
    <source>
        <dbReference type="RuleBase" id="RU003476"/>
    </source>
</evidence>
<dbReference type="AlphaFoldDB" id="A0A0L0DT86"/>
<dbReference type="Pfam" id="PF00293">
    <property type="entry name" value="NUDIX"/>
    <property type="match status" value="1"/>
</dbReference>
<proteinExistence type="inferred from homology"/>
<name>A0A0L0DT86_THETB</name>
<comment type="similarity">
    <text evidence="2">Belongs to the Nudix hydrolase family.</text>
</comment>
<accession>A0A0L0DT86</accession>
<dbReference type="InterPro" id="IPR020084">
    <property type="entry name" value="NUDIX_hydrolase_CS"/>
</dbReference>
<dbReference type="CDD" id="cd04670">
    <property type="entry name" value="NUDIX_ASFGF2_Nudt6"/>
    <property type="match status" value="1"/>
</dbReference>
<dbReference type="GO" id="GO:0047631">
    <property type="term" value="F:ADP-ribose diphosphatase activity"/>
    <property type="evidence" value="ECO:0007669"/>
    <property type="project" value="TreeGrafter"/>
</dbReference>
<dbReference type="InterPro" id="IPR015797">
    <property type="entry name" value="NUDIX_hydrolase-like_dom_sf"/>
</dbReference>
<dbReference type="InterPro" id="IPR000086">
    <property type="entry name" value="NUDIX_hydrolase_dom"/>
</dbReference>
<dbReference type="PROSITE" id="PS51462">
    <property type="entry name" value="NUDIX"/>
    <property type="match status" value="1"/>
</dbReference>
<keyword evidence="1 2" id="KW-0378">Hydrolase</keyword>
<dbReference type="PRINTS" id="PR00502">
    <property type="entry name" value="NUDIXFAMILY"/>
</dbReference>
<evidence type="ECO:0000313" key="5">
    <source>
        <dbReference type="Proteomes" id="UP000054408"/>
    </source>
</evidence>
<dbReference type="GeneID" id="25568996"/>
<dbReference type="Proteomes" id="UP000054408">
    <property type="component" value="Unassembled WGS sequence"/>
</dbReference>
<dbReference type="GO" id="GO:0051287">
    <property type="term" value="F:NAD binding"/>
    <property type="evidence" value="ECO:0007669"/>
    <property type="project" value="TreeGrafter"/>
</dbReference>
<dbReference type="InterPro" id="IPR020476">
    <property type="entry name" value="Nudix_hydrolase"/>
</dbReference>
<keyword evidence="5" id="KW-1185">Reference proteome</keyword>
<feature type="domain" description="Nudix hydrolase" evidence="3">
    <location>
        <begin position="152"/>
        <end position="295"/>
    </location>
</feature>
<dbReference type="PANTHER" id="PTHR13994:SF13">
    <property type="entry name" value="FI03680P"/>
    <property type="match status" value="1"/>
</dbReference>
<organism evidence="4 5">
    <name type="scientific">Thecamonas trahens ATCC 50062</name>
    <dbReference type="NCBI Taxonomy" id="461836"/>
    <lineage>
        <taxon>Eukaryota</taxon>
        <taxon>Apusozoa</taxon>
        <taxon>Apusomonadida</taxon>
        <taxon>Apusomonadidae</taxon>
        <taxon>Thecamonas</taxon>
    </lineage>
</organism>
<dbReference type="eggNOG" id="KOG0648">
    <property type="taxonomic scope" value="Eukaryota"/>
</dbReference>
<sequence length="331" mass="34711">MAEAVAAAAGMPWAYKARMMSSGSNGLLEVPGPLTGGVLNRFLTLELTLTPSAADGIPDDTAADIFAAAAEAWMAAGVRSVLLTLPASAARLVPLAQAAQLPSALASSSSSPSSSSVAPPLFKLHHASPENNTITLGAWLRDSPNSLPLYATHSVGCGGLVLGPDETLLVVREHGDLRDGPDARPSQWKLPGGAADVGEDLHAAAVREVYEETGVETEPVGLMAVRQLHGFRFGIGDIYFVFALRLKDANASLDAHQPLPCPNELYDAAWLPIRDYAAIESLSPMNRAVADALVAALDTDSLNVWELSRLHYTQPPVSGAARSSIMFMASL</sequence>
<dbReference type="SUPFAM" id="SSF55811">
    <property type="entry name" value="Nudix"/>
    <property type="match status" value="1"/>
</dbReference>